<dbReference type="Proteomes" id="UP001234297">
    <property type="component" value="Chromosome 6"/>
</dbReference>
<accession>A0ACC2L3N5</accession>
<organism evidence="1 2">
    <name type="scientific">Persea americana</name>
    <name type="common">Avocado</name>
    <dbReference type="NCBI Taxonomy" id="3435"/>
    <lineage>
        <taxon>Eukaryota</taxon>
        <taxon>Viridiplantae</taxon>
        <taxon>Streptophyta</taxon>
        <taxon>Embryophyta</taxon>
        <taxon>Tracheophyta</taxon>
        <taxon>Spermatophyta</taxon>
        <taxon>Magnoliopsida</taxon>
        <taxon>Magnoliidae</taxon>
        <taxon>Laurales</taxon>
        <taxon>Lauraceae</taxon>
        <taxon>Persea</taxon>
    </lineage>
</organism>
<keyword evidence="2" id="KW-1185">Reference proteome</keyword>
<reference evidence="1 2" key="1">
    <citation type="journal article" date="2022" name="Hortic Res">
        <title>A haplotype resolved chromosomal level avocado genome allows analysis of novel avocado genes.</title>
        <authorList>
            <person name="Nath O."/>
            <person name="Fletcher S.J."/>
            <person name="Hayward A."/>
            <person name="Shaw L.M."/>
            <person name="Masouleh A.K."/>
            <person name="Furtado A."/>
            <person name="Henry R.J."/>
            <person name="Mitter N."/>
        </authorList>
    </citation>
    <scope>NUCLEOTIDE SEQUENCE [LARGE SCALE GENOMIC DNA]</scope>
    <source>
        <strain evidence="2">cv. Hass</strain>
    </source>
</reference>
<gene>
    <name evidence="1" type="ORF">MRB53_021342</name>
</gene>
<dbReference type="EMBL" id="CM056814">
    <property type="protein sequence ID" value="KAJ8628035.1"/>
    <property type="molecule type" value="Genomic_DNA"/>
</dbReference>
<evidence type="ECO:0000313" key="2">
    <source>
        <dbReference type="Proteomes" id="UP001234297"/>
    </source>
</evidence>
<comment type="caution">
    <text evidence="1">The sequence shown here is derived from an EMBL/GenBank/DDBJ whole genome shotgun (WGS) entry which is preliminary data.</text>
</comment>
<proteinExistence type="predicted"/>
<protein>
    <submittedName>
        <fullName evidence="1">Uncharacterized protein</fullName>
    </submittedName>
</protein>
<name>A0ACC2L3N5_PERAE</name>
<evidence type="ECO:0000313" key="1">
    <source>
        <dbReference type="EMBL" id="KAJ8628035.1"/>
    </source>
</evidence>
<sequence length="878" mass="99440">MFLSLFLSFCFKEDTQVVIRTQVLLFPFLTCSFQRTYIFPLFADLSIMEIILAIIQIIPNLCTQISHQTDYVRHLQRNVEALMEEASKLKALCEDTESEGREASRARKRLTNQAQTWLDQARTIVAEIDSIKLQFDQRRTFCNGCFPDLSSHYTLGKRAFEKLKDIPRFINERSLIKLVAMSSPPRVMEMDMPTSSFSVGQSSSQRTMEKIWDLLHDEHTSVISVYGMGGIGKTTLMKAINNKLQATSEFDYVIWVTVSKELNLERVQEEIMGRLQLNFSEQDSYSNRSMQLRQYLTDTSVDNLVDASNKGHRIIEILKRRCLLEEGIRLGGNVVKMHDIVRDLALYMASSSCDEGPKILVKAGFGKGLKEPPLEETWREFARISLMMNGITELPIKPECPNLVSLFLSYNPITAVHHSFFEFMPALQVLDLSFTSITSLSVSSSSLLNLRALILTGCHTLTEVSFLGQLKELQFLDIKSSGIRSLPKDMQNLVKLKKLNMSNLQNFRTLIPSSGISGLSSLEDLRLQKTKVNWAKGSELAVENDATLGEVAKLKQLTILKITIEDFDCIEEDLFLQQWSKLKKFKVVIGPSLDEPNYMDCMKHVHICGGNNYPHGVKVMVTHTEGLGLINADVKDVFQLVGVANGLRMLNIDRCKKMERILDWSDVGEDALQNIEKLELRMLPKLQKLFKGQVPQQCLRKLSEIHLRDCDQLKSLFSSEMVQNLDQLQTVRVSYCEELEEIIEEHAFHYCNQDVGHAIAALAFAAMPLGWDVKLLDGLGFFDLQRVMGSELSLASKSPPARLKVGSPTWNPSTPIAFYSYFPTIPQNFQFIIRRTTKIVKKLLTMEMGFSVNPFCSSGSLFLGTLYKDLTPDGEGSV</sequence>